<name>A0AAN7H4S0_9PEZI</name>
<comment type="caution">
    <text evidence="1">The sequence shown here is derived from an EMBL/GenBank/DDBJ whole genome shotgun (WGS) entry which is preliminary data.</text>
</comment>
<evidence type="ECO:0000313" key="1">
    <source>
        <dbReference type="EMBL" id="KAK4234916.1"/>
    </source>
</evidence>
<protein>
    <submittedName>
        <fullName evidence="1">Uncharacterized protein</fullName>
    </submittedName>
</protein>
<keyword evidence="2" id="KW-1185">Reference proteome</keyword>
<sequence>MSEELVPITVEDVLEPRLPRSIQKVPLPAACAAFARIAALEKRTSPVRCGIIEHLFSVVGYSLFDMSYEGHYMQFLPNDPPLFNEEKLEIERAVKEIKGWRFRKVEEWIRDLLVDIYT</sequence>
<dbReference type="Proteomes" id="UP001303760">
    <property type="component" value="Unassembled WGS sequence"/>
</dbReference>
<evidence type="ECO:0000313" key="2">
    <source>
        <dbReference type="Proteomes" id="UP001303760"/>
    </source>
</evidence>
<reference evidence="1" key="2">
    <citation type="submission" date="2023-05" db="EMBL/GenBank/DDBJ databases">
        <authorList>
            <consortium name="Lawrence Berkeley National Laboratory"/>
            <person name="Steindorff A."/>
            <person name="Hensen N."/>
            <person name="Bonometti L."/>
            <person name="Westerberg I."/>
            <person name="Brannstrom I.O."/>
            <person name="Guillou S."/>
            <person name="Cros-Aarteil S."/>
            <person name="Calhoun S."/>
            <person name="Haridas S."/>
            <person name="Kuo A."/>
            <person name="Mondo S."/>
            <person name="Pangilinan J."/>
            <person name="Riley R."/>
            <person name="Labutti K."/>
            <person name="Andreopoulos B."/>
            <person name="Lipzen A."/>
            <person name="Chen C."/>
            <person name="Yanf M."/>
            <person name="Daum C."/>
            <person name="Ng V."/>
            <person name="Clum A."/>
            <person name="Ohm R."/>
            <person name="Martin F."/>
            <person name="Silar P."/>
            <person name="Natvig D."/>
            <person name="Lalanne C."/>
            <person name="Gautier V."/>
            <person name="Ament-Velasquez S.L."/>
            <person name="Kruys A."/>
            <person name="Hutchinson M.I."/>
            <person name="Powell A.J."/>
            <person name="Barry K."/>
            <person name="Miller A.N."/>
            <person name="Grigoriev I.V."/>
            <person name="Debuchy R."/>
            <person name="Gladieux P."/>
            <person name="Thoren M.H."/>
            <person name="Johannesson H."/>
        </authorList>
    </citation>
    <scope>NUCLEOTIDE SEQUENCE</scope>
    <source>
        <strain evidence="1">CBS 532.94</strain>
    </source>
</reference>
<dbReference type="EMBL" id="MU860314">
    <property type="protein sequence ID" value="KAK4234916.1"/>
    <property type="molecule type" value="Genomic_DNA"/>
</dbReference>
<organism evidence="1 2">
    <name type="scientific">Achaetomium macrosporum</name>
    <dbReference type="NCBI Taxonomy" id="79813"/>
    <lineage>
        <taxon>Eukaryota</taxon>
        <taxon>Fungi</taxon>
        <taxon>Dikarya</taxon>
        <taxon>Ascomycota</taxon>
        <taxon>Pezizomycotina</taxon>
        <taxon>Sordariomycetes</taxon>
        <taxon>Sordariomycetidae</taxon>
        <taxon>Sordariales</taxon>
        <taxon>Chaetomiaceae</taxon>
        <taxon>Achaetomium</taxon>
    </lineage>
</organism>
<accession>A0AAN7H4S0</accession>
<reference evidence="1" key="1">
    <citation type="journal article" date="2023" name="Mol. Phylogenet. Evol.">
        <title>Genome-scale phylogeny and comparative genomics of the fungal order Sordariales.</title>
        <authorList>
            <person name="Hensen N."/>
            <person name="Bonometti L."/>
            <person name="Westerberg I."/>
            <person name="Brannstrom I.O."/>
            <person name="Guillou S."/>
            <person name="Cros-Aarteil S."/>
            <person name="Calhoun S."/>
            <person name="Haridas S."/>
            <person name="Kuo A."/>
            <person name="Mondo S."/>
            <person name="Pangilinan J."/>
            <person name="Riley R."/>
            <person name="LaButti K."/>
            <person name="Andreopoulos B."/>
            <person name="Lipzen A."/>
            <person name="Chen C."/>
            <person name="Yan M."/>
            <person name="Daum C."/>
            <person name="Ng V."/>
            <person name="Clum A."/>
            <person name="Steindorff A."/>
            <person name="Ohm R.A."/>
            <person name="Martin F."/>
            <person name="Silar P."/>
            <person name="Natvig D.O."/>
            <person name="Lalanne C."/>
            <person name="Gautier V."/>
            <person name="Ament-Velasquez S.L."/>
            <person name="Kruys A."/>
            <person name="Hutchinson M.I."/>
            <person name="Powell A.J."/>
            <person name="Barry K."/>
            <person name="Miller A.N."/>
            <person name="Grigoriev I.V."/>
            <person name="Debuchy R."/>
            <person name="Gladieux P."/>
            <person name="Hiltunen Thoren M."/>
            <person name="Johannesson H."/>
        </authorList>
    </citation>
    <scope>NUCLEOTIDE SEQUENCE</scope>
    <source>
        <strain evidence="1">CBS 532.94</strain>
    </source>
</reference>
<dbReference type="AlphaFoldDB" id="A0AAN7H4S0"/>
<gene>
    <name evidence="1" type="ORF">C8A03DRAFT_37255</name>
</gene>
<proteinExistence type="predicted"/>